<accession>A0A392T0I4</accession>
<dbReference type="AlphaFoldDB" id="A0A392T0I4"/>
<organism evidence="2 3">
    <name type="scientific">Trifolium medium</name>
    <dbReference type="NCBI Taxonomy" id="97028"/>
    <lineage>
        <taxon>Eukaryota</taxon>
        <taxon>Viridiplantae</taxon>
        <taxon>Streptophyta</taxon>
        <taxon>Embryophyta</taxon>
        <taxon>Tracheophyta</taxon>
        <taxon>Spermatophyta</taxon>
        <taxon>Magnoliopsida</taxon>
        <taxon>eudicotyledons</taxon>
        <taxon>Gunneridae</taxon>
        <taxon>Pentapetalae</taxon>
        <taxon>rosids</taxon>
        <taxon>fabids</taxon>
        <taxon>Fabales</taxon>
        <taxon>Fabaceae</taxon>
        <taxon>Papilionoideae</taxon>
        <taxon>50 kb inversion clade</taxon>
        <taxon>NPAAA clade</taxon>
        <taxon>Hologalegina</taxon>
        <taxon>IRL clade</taxon>
        <taxon>Trifolieae</taxon>
        <taxon>Trifolium</taxon>
    </lineage>
</organism>
<reference evidence="2 3" key="1">
    <citation type="journal article" date="2018" name="Front. Plant Sci.">
        <title>Red Clover (Trifolium pratense) and Zigzag Clover (T. medium) - A Picture of Genomic Similarities and Differences.</title>
        <authorList>
            <person name="Dluhosova J."/>
            <person name="Istvanek J."/>
            <person name="Nedelnik J."/>
            <person name="Repkova J."/>
        </authorList>
    </citation>
    <scope>NUCLEOTIDE SEQUENCE [LARGE SCALE GENOMIC DNA]</scope>
    <source>
        <strain evidence="3">cv. 10/8</strain>
        <tissue evidence="2">Leaf</tissue>
    </source>
</reference>
<keyword evidence="3" id="KW-1185">Reference proteome</keyword>
<feature type="region of interest" description="Disordered" evidence="1">
    <location>
        <begin position="37"/>
        <end position="83"/>
    </location>
</feature>
<name>A0A392T0I4_9FABA</name>
<evidence type="ECO:0000313" key="3">
    <source>
        <dbReference type="Proteomes" id="UP000265520"/>
    </source>
</evidence>
<protein>
    <submittedName>
        <fullName evidence="2">Uncharacterized protein</fullName>
    </submittedName>
</protein>
<dbReference type="EMBL" id="LXQA010469721">
    <property type="protein sequence ID" value="MCI53835.1"/>
    <property type="molecule type" value="Genomic_DNA"/>
</dbReference>
<proteinExistence type="predicted"/>
<evidence type="ECO:0000313" key="2">
    <source>
        <dbReference type="EMBL" id="MCI53835.1"/>
    </source>
</evidence>
<dbReference type="Proteomes" id="UP000265520">
    <property type="component" value="Unassembled WGS sequence"/>
</dbReference>
<comment type="caution">
    <text evidence="2">The sequence shown here is derived from an EMBL/GenBank/DDBJ whole genome shotgun (WGS) entry which is preliminary data.</text>
</comment>
<feature type="non-terminal residue" evidence="2">
    <location>
        <position position="83"/>
    </location>
</feature>
<sequence>MHEMYVESLVVPNVDPAAVITDNTPVNLSGEIIKNSETLGLGDPKSDVNLGNDDLGCSDKANVDDNDSENAGVGSVTENAQET</sequence>
<evidence type="ECO:0000256" key="1">
    <source>
        <dbReference type="SAM" id="MobiDB-lite"/>
    </source>
</evidence>